<accession>A0A162K4P8</accession>
<evidence type="ECO:0000256" key="1">
    <source>
        <dbReference type="SAM" id="MobiDB-lite"/>
    </source>
</evidence>
<dbReference type="AlphaFoldDB" id="A0A162K4P8"/>
<dbReference type="Proteomes" id="UP000076881">
    <property type="component" value="Unassembled WGS sequence"/>
</dbReference>
<protein>
    <submittedName>
        <fullName evidence="2">Uncharacterized protein</fullName>
    </submittedName>
</protein>
<proteinExistence type="predicted"/>
<comment type="caution">
    <text evidence="2">The sequence shown here is derived from an EMBL/GenBank/DDBJ whole genome shotgun (WGS) entry which is preliminary data.</text>
</comment>
<keyword evidence="3" id="KW-1185">Reference proteome</keyword>
<evidence type="ECO:0000313" key="3">
    <source>
        <dbReference type="Proteomes" id="UP000076881"/>
    </source>
</evidence>
<evidence type="ECO:0000313" key="2">
    <source>
        <dbReference type="EMBL" id="OAA77912.1"/>
    </source>
</evidence>
<reference evidence="2 3" key="1">
    <citation type="journal article" date="2016" name="Genome Biol. Evol.">
        <title>Divergent and convergent evolution of fungal pathogenicity.</title>
        <authorList>
            <person name="Shang Y."/>
            <person name="Xiao G."/>
            <person name="Zheng P."/>
            <person name="Cen K."/>
            <person name="Zhan S."/>
            <person name="Wang C."/>
        </authorList>
    </citation>
    <scope>NUCLEOTIDE SEQUENCE [LARGE SCALE GENOMIC DNA]</scope>
    <source>
        <strain evidence="2 3">RCEF 1005</strain>
    </source>
</reference>
<sequence>MYQKPTRELASSSPDRGDCSASPSGCLHLSQAPGYISGMKSSSDTKRDAIAGSKPQRHRPYEPNYLPPSLNMPDNNTKTTATGSGSGTTSSSAGAKSSTGTASSTAAAPSSGSAGSATNTSTSSAGNNTASNTAALSEMITNRDPDLLLCLSRGELPRDRTRRAPRWYESYIDRANTAEHWLMSPLIAEPASCKLWFASVLHRSSKEGYLGEVVAISQAQIKCHEDSVPCLRSIDVSHYSSSFVRKDIAATDCVNGLRLSGASGDPARFCNRRLLKGGSFTESLKKLYAI</sequence>
<feature type="region of interest" description="Disordered" evidence="1">
    <location>
        <begin position="1"/>
        <end position="130"/>
    </location>
</feature>
<gene>
    <name evidence="2" type="ORF">LEL_04735</name>
</gene>
<dbReference type="EMBL" id="AZHF01000003">
    <property type="protein sequence ID" value="OAA77912.1"/>
    <property type="molecule type" value="Genomic_DNA"/>
</dbReference>
<organism evidence="2 3">
    <name type="scientific">Akanthomyces lecanii RCEF 1005</name>
    <dbReference type="NCBI Taxonomy" id="1081108"/>
    <lineage>
        <taxon>Eukaryota</taxon>
        <taxon>Fungi</taxon>
        <taxon>Dikarya</taxon>
        <taxon>Ascomycota</taxon>
        <taxon>Pezizomycotina</taxon>
        <taxon>Sordariomycetes</taxon>
        <taxon>Hypocreomycetidae</taxon>
        <taxon>Hypocreales</taxon>
        <taxon>Cordycipitaceae</taxon>
        <taxon>Akanthomyces</taxon>
        <taxon>Cordyceps confragosa</taxon>
    </lineage>
</organism>
<feature type="compositionally biased region" description="Low complexity" evidence="1">
    <location>
        <begin position="75"/>
        <end position="130"/>
    </location>
</feature>
<name>A0A162K4P8_CORDF</name>